<reference evidence="1" key="1">
    <citation type="journal article" date="2022" name="Int. J. Mol. Sci.">
        <title>Draft Genome of Tanacetum Coccineum: Genomic Comparison of Closely Related Tanacetum-Family Plants.</title>
        <authorList>
            <person name="Yamashiro T."/>
            <person name="Shiraishi A."/>
            <person name="Nakayama K."/>
            <person name="Satake H."/>
        </authorList>
    </citation>
    <scope>NUCLEOTIDE SEQUENCE</scope>
</reference>
<accession>A0ABQ5H3G6</accession>
<gene>
    <name evidence="1" type="ORF">Tco_1056373</name>
</gene>
<dbReference type="EMBL" id="BQNB010019131">
    <property type="protein sequence ID" value="GJT82031.1"/>
    <property type="molecule type" value="Genomic_DNA"/>
</dbReference>
<evidence type="ECO:0000313" key="2">
    <source>
        <dbReference type="Proteomes" id="UP001151760"/>
    </source>
</evidence>
<organism evidence="1 2">
    <name type="scientific">Tanacetum coccineum</name>
    <dbReference type="NCBI Taxonomy" id="301880"/>
    <lineage>
        <taxon>Eukaryota</taxon>
        <taxon>Viridiplantae</taxon>
        <taxon>Streptophyta</taxon>
        <taxon>Embryophyta</taxon>
        <taxon>Tracheophyta</taxon>
        <taxon>Spermatophyta</taxon>
        <taxon>Magnoliopsida</taxon>
        <taxon>eudicotyledons</taxon>
        <taxon>Gunneridae</taxon>
        <taxon>Pentapetalae</taxon>
        <taxon>asterids</taxon>
        <taxon>campanulids</taxon>
        <taxon>Asterales</taxon>
        <taxon>Asteraceae</taxon>
        <taxon>Asteroideae</taxon>
        <taxon>Anthemideae</taxon>
        <taxon>Anthemidinae</taxon>
        <taxon>Tanacetum</taxon>
    </lineage>
</organism>
<sequence length="247" mass="27415">MNTSSSIGMSMESDDTMNEDTPVGVASAVKEGVTPSVVDMTVEMEKLSSLSSYARAMIELRADVELKDNIVMAMPKITRDGHFICNVHVEYEWNPLSGNKKKGVEPTIEVSNSNPFEVLNSVDNDVDSIGTTPIIDKIGKFEELITSGQAILVDEAGNPLKRVKFSGDYDSEDEVASVDNDMARSMASERVGFGTQSLMEQWRDSYDNGDYDEDPYDDDMYEGQDLPQELQAICDNLDIRVRGRKKK</sequence>
<comment type="caution">
    <text evidence="1">The sequence shown here is derived from an EMBL/GenBank/DDBJ whole genome shotgun (WGS) entry which is preliminary data.</text>
</comment>
<proteinExistence type="predicted"/>
<dbReference type="Proteomes" id="UP001151760">
    <property type="component" value="Unassembled WGS sequence"/>
</dbReference>
<evidence type="ECO:0000313" key="1">
    <source>
        <dbReference type="EMBL" id="GJT82031.1"/>
    </source>
</evidence>
<protein>
    <submittedName>
        <fullName evidence="1">Uncharacterized protein</fullName>
    </submittedName>
</protein>
<keyword evidence="2" id="KW-1185">Reference proteome</keyword>
<name>A0ABQ5H3G6_9ASTR</name>
<reference evidence="1" key="2">
    <citation type="submission" date="2022-01" db="EMBL/GenBank/DDBJ databases">
        <authorList>
            <person name="Yamashiro T."/>
            <person name="Shiraishi A."/>
            <person name="Satake H."/>
            <person name="Nakayama K."/>
        </authorList>
    </citation>
    <scope>NUCLEOTIDE SEQUENCE</scope>
</reference>